<feature type="non-terminal residue" evidence="2">
    <location>
        <position position="1"/>
    </location>
</feature>
<feature type="compositionally biased region" description="Basic residues" evidence="1">
    <location>
        <begin position="1"/>
        <end position="15"/>
    </location>
</feature>
<feature type="region of interest" description="Disordered" evidence="1">
    <location>
        <begin position="1"/>
        <end position="69"/>
    </location>
</feature>
<protein>
    <submittedName>
        <fullName evidence="2">Uncharacterized protein</fullName>
    </submittedName>
</protein>
<name>A0A6J4HBR1_9CHLR</name>
<evidence type="ECO:0000256" key="1">
    <source>
        <dbReference type="SAM" id="MobiDB-lite"/>
    </source>
</evidence>
<dbReference type="AlphaFoldDB" id="A0A6J4HBR1"/>
<feature type="compositionally biased region" description="Basic and acidic residues" evidence="1">
    <location>
        <begin position="39"/>
        <end position="49"/>
    </location>
</feature>
<dbReference type="EMBL" id="CADCTC010000027">
    <property type="protein sequence ID" value="CAA9220083.1"/>
    <property type="molecule type" value="Genomic_DNA"/>
</dbReference>
<accession>A0A6J4HBR1</accession>
<organism evidence="2">
    <name type="scientific">uncultured Chloroflexota bacterium</name>
    <dbReference type="NCBI Taxonomy" id="166587"/>
    <lineage>
        <taxon>Bacteria</taxon>
        <taxon>Bacillati</taxon>
        <taxon>Chloroflexota</taxon>
        <taxon>environmental samples</taxon>
    </lineage>
</organism>
<feature type="compositionally biased region" description="Basic and acidic residues" evidence="1">
    <location>
        <begin position="16"/>
        <end position="28"/>
    </location>
</feature>
<proteinExistence type="predicted"/>
<feature type="non-terminal residue" evidence="2">
    <location>
        <position position="69"/>
    </location>
</feature>
<sequence>EHRHHRPSRPRPRLWLHQDRKRQRDLLPRHGRHGQHALRQPDRGPDRLVRPVAGHPRPRRARRQRPAGL</sequence>
<feature type="compositionally biased region" description="Basic residues" evidence="1">
    <location>
        <begin position="56"/>
        <end position="69"/>
    </location>
</feature>
<gene>
    <name evidence="2" type="ORF">AVDCRST_MAG77-429</name>
</gene>
<evidence type="ECO:0000313" key="2">
    <source>
        <dbReference type="EMBL" id="CAA9220083.1"/>
    </source>
</evidence>
<reference evidence="2" key="1">
    <citation type="submission" date="2020-02" db="EMBL/GenBank/DDBJ databases">
        <authorList>
            <person name="Meier V. D."/>
        </authorList>
    </citation>
    <scope>NUCLEOTIDE SEQUENCE</scope>
    <source>
        <strain evidence="2">AVDCRST_MAG77</strain>
    </source>
</reference>